<sequence length="244" mass="28142">MNVVLLGTNDAFEAMQASEFIVVDHWWVKIRDVSCHLRNQGSWACDMFLGFDAIDQTLILKEIAHFKLKLVQGISAIQAKHNSNNEVVFDFTPPVMPFQLVEMAPCNFIDLVFDPYRSQLAKFWPDEKINLVERHQHELFNVYKKEPSSKFFIDKQNHTTFLNMGWDDIKGHFEHLQMFCDGLTNAFANTISIESDFSILKWEKDDFRQSMMNLTLEGIFQAKQCHVVMGILVPTGFDDGIGAQ</sequence>
<dbReference type="EMBL" id="OZ020109">
    <property type="protein sequence ID" value="CAK9261383.1"/>
    <property type="molecule type" value="Genomic_DNA"/>
</dbReference>
<evidence type="ECO:0000313" key="1">
    <source>
        <dbReference type="EMBL" id="CAK9261383.1"/>
    </source>
</evidence>
<keyword evidence="2" id="KW-1185">Reference proteome</keyword>
<gene>
    <name evidence="1" type="ORF">CSSPJE1EN1_LOCUS6861</name>
</gene>
<proteinExistence type="predicted"/>
<organism evidence="1 2">
    <name type="scientific">Sphagnum jensenii</name>
    <dbReference type="NCBI Taxonomy" id="128206"/>
    <lineage>
        <taxon>Eukaryota</taxon>
        <taxon>Viridiplantae</taxon>
        <taxon>Streptophyta</taxon>
        <taxon>Embryophyta</taxon>
        <taxon>Bryophyta</taxon>
        <taxon>Sphagnophytina</taxon>
        <taxon>Sphagnopsida</taxon>
        <taxon>Sphagnales</taxon>
        <taxon>Sphagnaceae</taxon>
        <taxon>Sphagnum</taxon>
    </lineage>
</organism>
<dbReference type="PANTHER" id="PTHR37067">
    <property type="entry name" value="PX DOMAIN-CONTAINING PROTEIN"/>
    <property type="match status" value="1"/>
</dbReference>
<accession>A0ABP0W3M6</accession>
<dbReference type="PANTHER" id="PTHR37067:SF3">
    <property type="entry name" value="PX DOMAIN-CONTAINING PROTEIN"/>
    <property type="match status" value="1"/>
</dbReference>
<dbReference type="Proteomes" id="UP001497444">
    <property type="component" value="Chromosome 14"/>
</dbReference>
<name>A0ABP0W3M6_9BRYO</name>
<evidence type="ECO:0000313" key="2">
    <source>
        <dbReference type="Proteomes" id="UP001497444"/>
    </source>
</evidence>
<reference evidence="1" key="1">
    <citation type="submission" date="2024-02" db="EMBL/GenBank/DDBJ databases">
        <authorList>
            <consortium name="ELIXIR-Norway"/>
            <consortium name="Elixir Norway"/>
        </authorList>
    </citation>
    <scope>NUCLEOTIDE SEQUENCE</scope>
</reference>
<protein>
    <submittedName>
        <fullName evidence="1">Uncharacterized protein</fullName>
    </submittedName>
</protein>